<reference evidence="1" key="1">
    <citation type="submission" date="2018-05" db="EMBL/GenBank/DDBJ databases">
        <authorList>
            <person name="Lanie J.A."/>
            <person name="Ng W.-L."/>
            <person name="Kazmierczak K.M."/>
            <person name="Andrzejewski T.M."/>
            <person name="Davidsen T.M."/>
            <person name="Wayne K.J."/>
            <person name="Tettelin H."/>
            <person name="Glass J.I."/>
            <person name="Rusch D."/>
            <person name="Podicherti R."/>
            <person name="Tsui H.-C.T."/>
            <person name="Winkler M.E."/>
        </authorList>
    </citation>
    <scope>NUCLEOTIDE SEQUENCE</scope>
</reference>
<name>A0A382I9D3_9ZZZZ</name>
<dbReference type="Pfam" id="PF04400">
    <property type="entry name" value="NqrM"/>
    <property type="match status" value="1"/>
</dbReference>
<protein>
    <recommendedName>
        <fullName evidence="2">ApbE family protein</fullName>
    </recommendedName>
</protein>
<dbReference type="AlphaFoldDB" id="A0A382I9D3"/>
<dbReference type="EMBL" id="UINC01066005">
    <property type="protein sequence ID" value="SVB96250.1"/>
    <property type="molecule type" value="Genomic_DNA"/>
</dbReference>
<dbReference type="PANTHER" id="PTHR40691">
    <property type="entry name" value="(NA+)-NQR MATURATION NQRM"/>
    <property type="match status" value="1"/>
</dbReference>
<proteinExistence type="predicted"/>
<organism evidence="1">
    <name type="scientific">marine metagenome</name>
    <dbReference type="NCBI Taxonomy" id="408172"/>
    <lineage>
        <taxon>unclassified sequences</taxon>
        <taxon>metagenomes</taxon>
        <taxon>ecological metagenomes</taxon>
    </lineage>
</organism>
<sequence>MSTIFISFIVLLLIFFAMSIGVMFGRKPIAGSCGGLKTMGEVGDCEICGGDPAKCK</sequence>
<accession>A0A382I9D3</accession>
<gene>
    <name evidence="1" type="ORF">METZ01_LOCUS249104</name>
</gene>
<dbReference type="InterPro" id="IPR007495">
    <property type="entry name" value="NqrM"/>
</dbReference>
<evidence type="ECO:0008006" key="2">
    <source>
        <dbReference type="Google" id="ProtNLM"/>
    </source>
</evidence>
<dbReference type="PANTHER" id="PTHR40691:SF3">
    <property type="entry name" value="(NA+)-NQR MATURATION NQRM"/>
    <property type="match status" value="1"/>
</dbReference>
<evidence type="ECO:0000313" key="1">
    <source>
        <dbReference type="EMBL" id="SVB96250.1"/>
    </source>
</evidence>